<reference evidence="1 2" key="1">
    <citation type="submission" date="2021-01" db="EMBL/GenBank/DDBJ databases">
        <title>Draft Genome Sequence and Polyhydroxyalkanoate Biosynthetic Potential of Jeongeupia naejangsanensis Type Strain DSM 24253.</title>
        <authorList>
            <person name="Turrini P."/>
            <person name="Artuso I."/>
            <person name="Lugli G.A."/>
            <person name="Frangipani E."/>
            <person name="Ventura M."/>
            <person name="Visca P."/>
        </authorList>
    </citation>
    <scope>NUCLEOTIDE SEQUENCE [LARGE SCALE GENOMIC DNA]</scope>
    <source>
        <strain evidence="1 2">DSM 24253</strain>
    </source>
</reference>
<dbReference type="Proteomes" id="UP000809431">
    <property type="component" value="Unassembled WGS sequence"/>
</dbReference>
<proteinExistence type="predicted"/>
<evidence type="ECO:0000313" key="2">
    <source>
        <dbReference type="Proteomes" id="UP000809431"/>
    </source>
</evidence>
<evidence type="ECO:0008006" key="3">
    <source>
        <dbReference type="Google" id="ProtNLM"/>
    </source>
</evidence>
<dbReference type="EMBL" id="JAESND010000009">
    <property type="protein sequence ID" value="MBM3117286.1"/>
    <property type="molecule type" value="Genomic_DNA"/>
</dbReference>
<name>A0ABS2BNS9_9NEIS</name>
<accession>A0ABS2BNS9</accession>
<organism evidence="1 2">
    <name type="scientific">Jeongeupia naejangsanensis</name>
    <dbReference type="NCBI Taxonomy" id="613195"/>
    <lineage>
        <taxon>Bacteria</taxon>
        <taxon>Pseudomonadati</taxon>
        <taxon>Pseudomonadota</taxon>
        <taxon>Betaproteobacteria</taxon>
        <taxon>Neisseriales</taxon>
        <taxon>Chitinibacteraceae</taxon>
        <taxon>Jeongeupia</taxon>
    </lineage>
</organism>
<gene>
    <name evidence="1" type="ORF">JMJ54_15735</name>
</gene>
<protein>
    <recommendedName>
        <fullName evidence="3">GyrI-like small molecule binding domain-containing protein</fullName>
    </recommendedName>
</protein>
<keyword evidence="2" id="KW-1185">Reference proteome</keyword>
<evidence type="ECO:0000313" key="1">
    <source>
        <dbReference type="EMBL" id="MBM3117286.1"/>
    </source>
</evidence>
<comment type="caution">
    <text evidence="1">The sequence shown here is derived from an EMBL/GenBank/DDBJ whole genome shotgun (WGS) entry which is preliminary data.</text>
</comment>
<dbReference type="RefSeq" id="WP_203539509.1">
    <property type="nucleotide sequence ID" value="NZ_JAESND010000009.1"/>
</dbReference>
<sequence>MNIPSFASHYYLPENGPFKTLSDLPGGDDNPVFHELLTRHQREPGYRRRFGREYIQRRKFTEDRLRALFIERGGKPARDYPVYLTLGASPWFKGLNELHHEIRIPLSRLDPETTSLTFPDSFMTVSRPDKPYYNQVFLLGELEQMLDRFGLPANDHLVPYEKYWETDFELYVEIQVWDSAESLLPAGCFAQSGPV</sequence>